<evidence type="ECO:0000256" key="1">
    <source>
        <dbReference type="ARBA" id="ARBA00012494"/>
    </source>
</evidence>
<feature type="binding site" evidence="9">
    <location>
        <position position="410"/>
    </location>
    <ligand>
        <name>Mg(2+)</name>
        <dbReference type="ChEBI" id="CHEBI:18420"/>
        <label>2</label>
    </ligand>
</feature>
<keyword evidence="6" id="KW-0693">Viral RNA replication</keyword>
<sequence>MKSPMLLWKWVAEESAALCCTCATRDVNYVTRRFEHEGMSFLTISLPSFGKDFEKSLDLRKADRNLFQGFPWQAGLPRFLGGFLDLVFDRRSGVLLNTPSIDAIFSIRQLTLMFGKILLPCSDAREKKAMDDYIECEKDVRVSDSNISDQQWSDFTRIGNLLFRDVFQRVDREIYDNELIPKHGPGATADRLRGNAKFSQQTWPRRLETLFPFGEFALPNWKYFDEMSKVDILEPRDEVPARVISVPKTLKTPRIIAIEPTAMQYSQQALARSILESLRDKDYLDSMLGFRDQTPNQRMAQIGSREGNLATLDLSEASDRVSNEHVRHLVSLFPHLHAGLDATRSRKAHVDGHGVVRLAKYASMGSALCFPMEAMVFLTMIFVGIERALNTSLSRKLIYQFMGLVRVYGDDIIVPVECVPHVIDSLESFGIRVNTGKSFWNGKFRESCGKEYYDGHDVSIVRVRRELPSSRERVAEVISLVSFRNQLYEHGFWRTCEALDEVIRKVIKHYPVVSPTSPVVGRHSFLGYSVERMDSNTHSPLVRGYVVSAKPPEDPLDGYGALLKCLLMLEQKYGSKTPSRDAAGLSELPTIDEVGGLPAVNAEHLERAGRPQSVALKLRWESPF</sequence>
<evidence type="ECO:0000256" key="7">
    <source>
        <dbReference type="ARBA" id="ARBA00030248"/>
    </source>
</evidence>
<keyword evidence="3" id="KW-0808">Transferase</keyword>
<organism evidence="11">
    <name type="scientific">Leviviridae sp</name>
    <dbReference type="NCBI Taxonomy" id="2027243"/>
    <lineage>
        <taxon>Viruses</taxon>
        <taxon>Riboviria</taxon>
        <taxon>Orthornavirae</taxon>
        <taxon>Lenarviricota</taxon>
        <taxon>Leviviricetes</taxon>
        <taxon>Norzivirales</taxon>
        <taxon>Fiersviridae</taxon>
    </lineage>
</organism>
<keyword evidence="5" id="KW-0547">Nucleotide-binding</keyword>
<evidence type="ECO:0000256" key="3">
    <source>
        <dbReference type="ARBA" id="ARBA00022679"/>
    </source>
</evidence>
<name>A0A514D013_9VIRU</name>
<feature type="domain" description="RdRp catalytic" evidence="10">
    <location>
        <begin position="298"/>
        <end position="442"/>
    </location>
</feature>
<dbReference type="InterPro" id="IPR007096">
    <property type="entry name" value="RNA-dir_Rpol_cat_phage"/>
</dbReference>
<dbReference type="GO" id="GO:0000166">
    <property type="term" value="F:nucleotide binding"/>
    <property type="evidence" value="ECO:0007669"/>
    <property type="project" value="UniProtKB-KW"/>
</dbReference>
<accession>A0A514D013</accession>
<feature type="binding site" evidence="9">
    <location>
        <position position="411"/>
    </location>
    <ligand>
        <name>Mg(2+)</name>
        <dbReference type="ChEBI" id="CHEBI:18420"/>
        <label>2</label>
    </ligand>
</feature>
<reference evidence="11" key="1">
    <citation type="submission" date="2019-05" db="EMBL/GenBank/DDBJ databases">
        <title>Metatranscriptomic reconstruction reveals RNA viruses with the potential to shape carbon cycling in soil.</title>
        <authorList>
            <person name="Starr E.P."/>
            <person name="Nuccio E."/>
            <person name="Pett-Ridge J."/>
            <person name="Banfield J.F."/>
            <person name="Firestone M.K."/>
        </authorList>
    </citation>
    <scope>NUCLEOTIDE SEQUENCE</scope>
    <source>
        <strain evidence="11">H4_Bulk_Litter_22_scaffold_1252</strain>
    </source>
</reference>
<protein>
    <recommendedName>
        <fullName evidence="1">RNA-directed RNA polymerase</fullName>
        <ecNumber evidence="1">2.7.7.48</ecNumber>
    </recommendedName>
    <alternativeName>
        <fullName evidence="7">RNA replicase beta chain</fullName>
    </alternativeName>
</protein>
<evidence type="ECO:0000256" key="5">
    <source>
        <dbReference type="ARBA" id="ARBA00022741"/>
    </source>
</evidence>
<evidence type="ECO:0000259" key="10">
    <source>
        <dbReference type="PROSITE" id="PS50522"/>
    </source>
</evidence>
<comment type="cofactor">
    <cofactor evidence="9">
        <name>Mg(2+)</name>
        <dbReference type="ChEBI" id="CHEBI:18420"/>
    </cofactor>
    <text evidence="9">Binds 2 Mg(2+) per subunit.</text>
</comment>
<evidence type="ECO:0000256" key="2">
    <source>
        <dbReference type="ARBA" id="ARBA00022484"/>
    </source>
</evidence>
<gene>
    <name evidence="11" type="ORF">H4BulkLitter221252_000003</name>
</gene>
<feature type="binding site" evidence="9">
    <location>
        <position position="313"/>
    </location>
    <ligand>
        <name>Mg(2+)</name>
        <dbReference type="ChEBI" id="CHEBI:18420"/>
        <label>2</label>
    </ligand>
</feature>
<evidence type="ECO:0000256" key="9">
    <source>
        <dbReference type="PIRSR" id="PIRSR605093-1"/>
    </source>
</evidence>
<dbReference type="Pfam" id="PF03431">
    <property type="entry name" value="RNA_replicase_B"/>
    <property type="match status" value="1"/>
</dbReference>
<dbReference type="GO" id="GO:0003968">
    <property type="term" value="F:RNA-directed RNA polymerase activity"/>
    <property type="evidence" value="ECO:0007669"/>
    <property type="project" value="UniProtKB-KW"/>
</dbReference>
<evidence type="ECO:0000256" key="4">
    <source>
        <dbReference type="ARBA" id="ARBA00022695"/>
    </source>
</evidence>
<keyword evidence="4" id="KW-0548">Nucleotidyltransferase</keyword>
<keyword evidence="9" id="KW-0460">Magnesium</keyword>
<proteinExistence type="predicted"/>
<dbReference type="EMBL" id="MN033055">
    <property type="protein sequence ID" value="QDH86952.1"/>
    <property type="molecule type" value="Genomic_RNA"/>
</dbReference>
<evidence type="ECO:0000256" key="8">
    <source>
        <dbReference type="ARBA" id="ARBA00048744"/>
    </source>
</evidence>
<evidence type="ECO:0000256" key="6">
    <source>
        <dbReference type="ARBA" id="ARBA00022953"/>
    </source>
</evidence>
<keyword evidence="2 11" id="KW-0696">RNA-directed RNA polymerase</keyword>
<dbReference type="InterPro" id="IPR005093">
    <property type="entry name" value="RNArep_beta"/>
</dbReference>
<keyword evidence="9" id="KW-0479">Metal-binding</keyword>
<dbReference type="GO" id="GO:0039694">
    <property type="term" value="P:viral RNA genome replication"/>
    <property type="evidence" value="ECO:0007669"/>
    <property type="project" value="InterPro"/>
</dbReference>
<dbReference type="GO" id="GO:0046872">
    <property type="term" value="F:metal ion binding"/>
    <property type="evidence" value="ECO:0007669"/>
    <property type="project" value="UniProtKB-KW"/>
</dbReference>
<dbReference type="PROSITE" id="PS50522">
    <property type="entry name" value="RDRP_PHAGE"/>
    <property type="match status" value="1"/>
</dbReference>
<evidence type="ECO:0000313" key="11">
    <source>
        <dbReference type="EMBL" id="QDH86952.1"/>
    </source>
</evidence>
<comment type="catalytic activity">
    <reaction evidence="8">
        <text>RNA(n) + a ribonucleoside 5'-triphosphate = RNA(n+1) + diphosphate</text>
        <dbReference type="Rhea" id="RHEA:21248"/>
        <dbReference type="Rhea" id="RHEA-COMP:14527"/>
        <dbReference type="Rhea" id="RHEA-COMP:17342"/>
        <dbReference type="ChEBI" id="CHEBI:33019"/>
        <dbReference type="ChEBI" id="CHEBI:61557"/>
        <dbReference type="ChEBI" id="CHEBI:140395"/>
        <dbReference type="EC" id="2.7.7.48"/>
    </reaction>
</comment>
<dbReference type="EC" id="2.7.7.48" evidence="1"/>